<dbReference type="PROSITE" id="PS00737">
    <property type="entry name" value="THIOLASE_2"/>
    <property type="match status" value="1"/>
</dbReference>
<feature type="domain" description="Thiolase N-terminal" evidence="6">
    <location>
        <begin position="5"/>
        <end position="257"/>
    </location>
</feature>
<dbReference type="Proteomes" id="UP000449906">
    <property type="component" value="Unassembled WGS sequence"/>
</dbReference>
<evidence type="ECO:0000259" key="7">
    <source>
        <dbReference type="Pfam" id="PF02803"/>
    </source>
</evidence>
<evidence type="ECO:0000259" key="6">
    <source>
        <dbReference type="Pfam" id="PF00108"/>
    </source>
</evidence>
<dbReference type="Pfam" id="PF02803">
    <property type="entry name" value="Thiolase_C"/>
    <property type="match status" value="1"/>
</dbReference>
<sequence>MAEAYIVDAVRTAVGKRGGALAGVHSADLGAHSIGALVERTGVDPGAVDDVILGCCDTLGSQAGDIARTAWLVAGLPDHVPGVTIDRQCGSSQQAVHFAAQAVMSGTQDLVVAGGVQNMSAIPISAAMLAGQQYGFSTPFAESPGWIKRYGDQEVSQFRSAEMIAEKWDISREDMERYALASHERARAAIDGGRFASEIAPYTLEDGTVFATDQCPRDTSLEKMAGLEPLAPGGRITAAVASQICDGSAALLVASEQAAKDHGLTPRARIVHLSVRGDDPVWMLTGPIPATKHALAKSGMSIDDIDLFECNEAFASVVLAWMKETGVPHDKLNVNGGGIALGHPIGATGARLMTTLLNELERTGGRYGLQTMCEGGGQANVTIIERLG</sequence>
<proteinExistence type="inferred from homology"/>
<dbReference type="NCBIfam" id="NF005865">
    <property type="entry name" value="PRK07801.1"/>
    <property type="match status" value="1"/>
</dbReference>
<dbReference type="PIRSF" id="PIRSF000429">
    <property type="entry name" value="Ac-CoA_Ac_transf"/>
    <property type="match status" value="1"/>
</dbReference>
<feature type="domain" description="Thiolase C-terminal" evidence="7">
    <location>
        <begin position="265"/>
        <end position="386"/>
    </location>
</feature>
<evidence type="ECO:0000256" key="1">
    <source>
        <dbReference type="ARBA" id="ARBA00010982"/>
    </source>
</evidence>
<dbReference type="InterPro" id="IPR016039">
    <property type="entry name" value="Thiolase-like"/>
</dbReference>
<evidence type="ECO:0000313" key="9">
    <source>
        <dbReference type="Proteomes" id="UP000449906"/>
    </source>
</evidence>
<dbReference type="NCBIfam" id="TIGR01930">
    <property type="entry name" value="AcCoA-C-Actrans"/>
    <property type="match status" value="1"/>
</dbReference>
<dbReference type="Pfam" id="PF00108">
    <property type="entry name" value="Thiolase_N"/>
    <property type="match status" value="1"/>
</dbReference>
<comment type="caution">
    <text evidence="8">The sequence shown here is derived from an EMBL/GenBank/DDBJ whole genome shotgun (WGS) entry which is preliminary data.</text>
</comment>
<dbReference type="GO" id="GO:0003985">
    <property type="term" value="F:acetyl-CoA C-acetyltransferase activity"/>
    <property type="evidence" value="ECO:0007669"/>
    <property type="project" value="UniProtKB-EC"/>
</dbReference>
<dbReference type="RefSeq" id="WP_151578745.1">
    <property type="nucleotide sequence ID" value="NZ_WBVM01000001.1"/>
</dbReference>
<dbReference type="PANTHER" id="PTHR43365:SF1">
    <property type="entry name" value="ACETYL-COA C-ACYLTRANSFERASE"/>
    <property type="match status" value="1"/>
</dbReference>
<feature type="active site" description="Acyl-thioester intermediate" evidence="4">
    <location>
        <position position="89"/>
    </location>
</feature>
<protein>
    <submittedName>
        <fullName evidence="8">Acetyl-CoA C-acetyltransferase</fullName>
        <ecNumber evidence="8">2.3.1.9</ecNumber>
    </submittedName>
</protein>
<keyword evidence="3 5" id="KW-0012">Acyltransferase</keyword>
<evidence type="ECO:0000256" key="4">
    <source>
        <dbReference type="PIRSR" id="PIRSR000429-1"/>
    </source>
</evidence>
<dbReference type="CDD" id="cd00751">
    <property type="entry name" value="thiolase"/>
    <property type="match status" value="1"/>
</dbReference>
<evidence type="ECO:0000313" key="8">
    <source>
        <dbReference type="EMBL" id="KAB2811236.1"/>
    </source>
</evidence>
<dbReference type="AlphaFoldDB" id="A0A7J5DYX7"/>
<dbReference type="InterPro" id="IPR020613">
    <property type="entry name" value="Thiolase_CS"/>
</dbReference>
<evidence type="ECO:0000256" key="5">
    <source>
        <dbReference type="RuleBase" id="RU003557"/>
    </source>
</evidence>
<dbReference type="InterPro" id="IPR020617">
    <property type="entry name" value="Thiolase_C"/>
</dbReference>
<dbReference type="InterPro" id="IPR020616">
    <property type="entry name" value="Thiolase_N"/>
</dbReference>
<feature type="active site" description="Proton acceptor" evidence="4">
    <location>
        <position position="373"/>
    </location>
</feature>
<dbReference type="InterPro" id="IPR002155">
    <property type="entry name" value="Thiolase"/>
</dbReference>
<name>A0A7J5DYX7_NOCSI</name>
<reference evidence="8 9" key="1">
    <citation type="submission" date="2019-09" db="EMBL/GenBank/DDBJ databases">
        <title>Pimelobacter sp. isolated from Paulinella.</title>
        <authorList>
            <person name="Jeong S.E."/>
        </authorList>
    </citation>
    <scope>NUCLEOTIDE SEQUENCE [LARGE SCALE GENOMIC DNA]</scope>
    <source>
        <strain evidence="8 9">Pch-N</strain>
    </source>
</reference>
<evidence type="ECO:0000256" key="2">
    <source>
        <dbReference type="ARBA" id="ARBA00022679"/>
    </source>
</evidence>
<keyword evidence="2 5" id="KW-0808">Transferase</keyword>
<dbReference type="EC" id="2.3.1.9" evidence="8"/>
<gene>
    <name evidence="8" type="ORF">F9L07_04825</name>
</gene>
<dbReference type="SUPFAM" id="SSF53901">
    <property type="entry name" value="Thiolase-like"/>
    <property type="match status" value="2"/>
</dbReference>
<organism evidence="8 9">
    <name type="scientific">Nocardioides simplex</name>
    <name type="common">Arthrobacter simplex</name>
    <dbReference type="NCBI Taxonomy" id="2045"/>
    <lineage>
        <taxon>Bacteria</taxon>
        <taxon>Bacillati</taxon>
        <taxon>Actinomycetota</taxon>
        <taxon>Actinomycetes</taxon>
        <taxon>Propionibacteriales</taxon>
        <taxon>Nocardioidaceae</taxon>
        <taxon>Pimelobacter</taxon>
    </lineage>
</organism>
<comment type="similarity">
    <text evidence="1 5">Belongs to the thiolase-like superfamily. Thiolase family.</text>
</comment>
<accession>A0A7J5DYX7</accession>
<dbReference type="PANTHER" id="PTHR43365">
    <property type="entry name" value="BLR7806 PROTEIN"/>
    <property type="match status" value="1"/>
</dbReference>
<dbReference type="EMBL" id="WBVM01000001">
    <property type="protein sequence ID" value="KAB2811236.1"/>
    <property type="molecule type" value="Genomic_DNA"/>
</dbReference>
<feature type="active site" description="Proton acceptor" evidence="4">
    <location>
        <position position="343"/>
    </location>
</feature>
<dbReference type="Gene3D" id="3.40.47.10">
    <property type="match status" value="2"/>
</dbReference>
<evidence type="ECO:0000256" key="3">
    <source>
        <dbReference type="ARBA" id="ARBA00023315"/>
    </source>
</evidence>